<evidence type="ECO:0000313" key="3">
    <source>
        <dbReference type="WBParaSite" id="HPLM_0000412401-mRNA-1"/>
    </source>
</evidence>
<accession>A0A0N4W2Y4</accession>
<dbReference type="Proteomes" id="UP000268014">
    <property type="component" value="Unassembled WGS sequence"/>
</dbReference>
<evidence type="ECO:0000313" key="1">
    <source>
        <dbReference type="EMBL" id="VDO22447.1"/>
    </source>
</evidence>
<dbReference type="OrthoDB" id="10017684at2759"/>
<name>A0A0N4W2Y4_HAEPC</name>
<dbReference type="EMBL" id="UZAF01016175">
    <property type="protein sequence ID" value="VDO22447.1"/>
    <property type="molecule type" value="Genomic_DNA"/>
</dbReference>
<gene>
    <name evidence="1" type="ORF">HPLM_LOCUS4116</name>
</gene>
<evidence type="ECO:0000313" key="2">
    <source>
        <dbReference type="Proteomes" id="UP000268014"/>
    </source>
</evidence>
<reference evidence="1 2" key="2">
    <citation type="submission" date="2018-11" db="EMBL/GenBank/DDBJ databases">
        <authorList>
            <consortium name="Pathogen Informatics"/>
        </authorList>
    </citation>
    <scope>NUCLEOTIDE SEQUENCE [LARGE SCALE GENOMIC DNA]</scope>
    <source>
        <strain evidence="1 2">MHpl1</strain>
    </source>
</reference>
<reference evidence="3" key="1">
    <citation type="submission" date="2017-02" db="UniProtKB">
        <authorList>
            <consortium name="WormBaseParasite"/>
        </authorList>
    </citation>
    <scope>IDENTIFICATION</scope>
</reference>
<proteinExistence type="predicted"/>
<protein>
    <submittedName>
        <fullName evidence="3">DUF4303 domain-containing protein</fullName>
    </submittedName>
</protein>
<dbReference type="AlphaFoldDB" id="A0A0N4W2Y4"/>
<dbReference type="WBParaSite" id="HPLM_0000412401-mRNA-1">
    <property type="protein sequence ID" value="HPLM_0000412401-mRNA-1"/>
    <property type="gene ID" value="HPLM_0000412401"/>
</dbReference>
<organism evidence="3">
    <name type="scientific">Haemonchus placei</name>
    <name type="common">Barber's pole worm</name>
    <dbReference type="NCBI Taxonomy" id="6290"/>
    <lineage>
        <taxon>Eukaryota</taxon>
        <taxon>Metazoa</taxon>
        <taxon>Ecdysozoa</taxon>
        <taxon>Nematoda</taxon>
        <taxon>Chromadorea</taxon>
        <taxon>Rhabditida</taxon>
        <taxon>Rhabditina</taxon>
        <taxon>Rhabditomorpha</taxon>
        <taxon>Strongyloidea</taxon>
        <taxon>Trichostrongylidae</taxon>
        <taxon>Haemonchus</taxon>
    </lineage>
</organism>
<keyword evidence="2" id="KW-1185">Reference proteome</keyword>
<sequence>MELDFEVLRSTVEEDPYLTTIVMATMLGYHQSTIVCGVDQLGKPSPLFFRPLAVQTPAALSGREKFETEDDVRKVLDDFFKSQPSSFWEEIIDKPERFGTE</sequence>